<dbReference type="Gene3D" id="2.130.10.10">
    <property type="entry name" value="YVTN repeat-like/Quinoprotein amine dehydrogenase"/>
    <property type="match status" value="1"/>
</dbReference>
<gene>
    <name evidence="4" type="ORF">M9Y10_045253</name>
</gene>
<dbReference type="EMBL" id="JAPFFF010000009">
    <property type="protein sequence ID" value="KAK8882611.1"/>
    <property type="molecule type" value="Genomic_DNA"/>
</dbReference>
<dbReference type="PANTHER" id="PTHR47822:SF2">
    <property type="entry name" value="F-BOX AND WD-40 DOMAIN PROTEIN 7"/>
    <property type="match status" value="1"/>
</dbReference>
<evidence type="ECO:0000313" key="5">
    <source>
        <dbReference type="Proteomes" id="UP001470230"/>
    </source>
</evidence>
<accession>A0ABR2JUQ4</accession>
<proteinExistence type="predicted"/>
<keyword evidence="1 3" id="KW-0853">WD repeat</keyword>
<dbReference type="InterPro" id="IPR036322">
    <property type="entry name" value="WD40_repeat_dom_sf"/>
</dbReference>
<evidence type="ECO:0000256" key="3">
    <source>
        <dbReference type="PROSITE-ProRule" id="PRU00221"/>
    </source>
</evidence>
<evidence type="ECO:0000256" key="1">
    <source>
        <dbReference type="ARBA" id="ARBA00022574"/>
    </source>
</evidence>
<dbReference type="InterPro" id="IPR001680">
    <property type="entry name" value="WD40_rpt"/>
</dbReference>
<evidence type="ECO:0000313" key="4">
    <source>
        <dbReference type="EMBL" id="KAK8882611.1"/>
    </source>
</evidence>
<evidence type="ECO:0000256" key="2">
    <source>
        <dbReference type="ARBA" id="ARBA00022737"/>
    </source>
</evidence>
<dbReference type="Proteomes" id="UP001470230">
    <property type="component" value="Unassembled WGS sequence"/>
</dbReference>
<dbReference type="InterPro" id="IPR015943">
    <property type="entry name" value="WD40/YVTN_repeat-like_dom_sf"/>
</dbReference>
<name>A0ABR2JUQ4_9EUKA</name>
<feature type="repeat" description="WD" evidence="3">
    <location>
        <begin position="154"/>
        <end position="196"/>
    </location>
</feature>
<dbReference type="PROSITE" id="PS50082">
    <property type="entry name" value="WD_REPEATS_2"/>
    <property type="match status" value="1"/>
</dbReference>
<evidence type="ECO:0008006" key="6">
    <source>
        <dbReference type="Google" id="ProtNLM"/>
    </source>
</evidence>
<comment type="caution">
    <text evidence="4">The sequence shown here is derived from an EMBL/GenBank/DDBJ whole genome shotgun (WGS) entry which is preliminary data.</text>
</comment>
<dbReference type="InterPro" id="IPR019775">
    <property type="entry name" value="WD40_repeat_CS"/>
</dbReference>
<dbReference type="SUPFAM" id="SSF50978">
    <property type="entry name" value="WD40 repeat-like"/>
    <property type="match status" value="1"/>
</dbReference>
<keyword evidence="5" id="KW-1185">Reference proteome</keyword>
<dbReference type="PANTHER" id="PTHR47822">
    <property type="entry name" value="CARBOHYDRATE BINDING DOMAIN CONTAINING PROTEIN"/>
    <property type="match status" value="1"/>
</dbReference>
<keyword evidence="2" id="KW-0677">Repeat</keyword>
<dbReference type="PROSITE" id="PS00678">
    <property type="entry name" value="WD_REPEATS_1"/>
    <property type="match status" value="1"/>
</dbReference>
<protein>
    <recommendedName>
        <fullName evidence="6">Anaphase-promoting complex subunit 4 WD40 domain-containing protein</fullName>
    </recommendedName>
</protein>
<sequence length="326" mass="35434">MFCAEELFVLNQPAWNLPSTNNPVTVIDYSPDGSLVALSNQPGEVLIVSSYDGAVKRKITQERSQHPVTGCQFHPSDENMLLFSCKDGYIFNFDITADEPVNMTRHLGSSLLTMCLDSFGEAFAIACADGSIRLYDLENMQRTKALVKMAGRTVTSQSVTIYSLMFHPEDSNVILSASGNDRVLVWDIRSGSSERSINGPHIRGQGLGMYDGQILTASCREKKALEIWDYGTAKKIRDVNFDNQLAGGDCLINAAKIARNGLDLVAGGSGMNLSQAFEYSRGAVIGQSVQNASPVVQVGVSPFGASFINGHDNGEISCYMIRVRQP</sequence>
<reference evidence="4 5" key="1">
    <citation type="submission" date="2024-04" db="EMBL/GenBank/DDBJ databases">
        <title>Tritrichomonas musculus Genome.</title>
        <authorList>
            <person name="Alves-Ferreira E."/>
            <person name="Grigg M."/>
            <person name="Lorenzi H."/>
            <person name="Galac M."/>
        </authorList>
    </citation>
    <scope>NUCLEOTIDE SEQUENCE [LARGE SCALE GENOMIC DNA]</scope>
    <source>
        <strain evidence="4 5">EAF2021</strain>
    </source>
</reference>
<organism evidence="4 5">
    <name type="scientific">Tritrichomonas musculus</name>
    <dbReference type="NCBI Taxonomy" id="1915356"/>
    <lineage>
        <taxon>Eukaryota</taxon>
        <taxon>Metamonada</taxon>
        <taxon>Parabasalia</taxon>
        <taxon>Tritrichomonadida</taxon>
        <taxon>Tritrichomonadidae</taxon>
        <taxon>Tritrichomonas</taxon>
    </lineage>
</organism>
<dbReference type="PROSITE" id="PS50294">
    <property type="entry name" value="WD_REPEATS_REGION"/>
    <property type="match status" value="1"/>
</dbReference>
<dbReference type="SMART" id="SM00320">
    <property type="entry name" value="WD40"/>
    <property type="match status" value="4"/>
</dbReference>